<feature type="compositionally biased region" description="Gly residues" evidence="1">
    <location>
        <begin position="184"/>
        <end position="194"/>
    </location>
</feature>
<feature type="compositionally biased region" description="Basic and acidic residues" evidence="1">
    <location>
        <begin position="171"/>
        <end position="183"/>
    </location>
</feature>
<feature type="region of interest" description="Disordered" evidence="1">
    <location>
        <begin position="54"/>
        <end position="88"/>
    </location>
</feature>
<name>A0A3N4M195_9PEZI</name>
<feature type="region of interest" description="Disordered" evidence="1">
    <location>
        <begin position="1"/>
        <end position="42"/>
    </location>
</feature>
<dbReference type="Proteomes" id="UP000267821">
    <property type="component" value="Unassembled WGS sequence"/>
</dbReference>
<evidence type="ECO:0000313" key="3">
    <source>
        <dbReference type="Proteomes" id="UP000267821"/>
    </source>
</evidence>
<gene>
    <name evidence="2" type="ORF">L211DRAFT_205111</name>
</gene>
<dbReference type="AlphaFoldDB" id="A0A3N4M195"/>
<feature type="compositionally biased region" description="Polar residues" evidence="1">
    <location>
        <begin position="104"/>
        <end position="113"/>
    </location>
</feature>
<keyword evidence="3" id="KW-1185">Reference proteome</keyword>
<reference evidence="2 3" key="1">
    <citation type="journal article" date="2018" name="Nat. Ecol. Evol.">
        <title>Pezizomycetes genomes reveal the molecular basis of ectomycorrhizal truffle lifestyle.</title>
        <authorList>
            <person name="Murat C."/>
            <person name="Payen T."/>
            <person name="Noel B."/>
            <person name="Kuo A."/>
            <person name="Morin E."/>
            <person name="Chen J."/>
            <person name="Kohler A."/>
            <person name="Krizsan K."/>
            <person name="Balestrini R."/>
            <person name="Da Silva C."/>
            <person name="Montanini B."/>
            <person name="Hainaut M."/>
            <person name="Levati E."/>
            <person name="Barry K.W."/>
            <person name="Belfiori B."/>
            <person name="Cichocki N."/>
            <person name="Clum A."/>
            <person name="Dockter R.B."/>
            <person name="Fauchery L."/>
            <person name="Guy J."/>
            <person name="Iotti M."/>
            <person name="Le Tacon F."/>
            <person name="Lindquist E.A."/>
            <person name="Lipzen A."/>
            <person name="Malagnac F."/>
            <person name="Mello A."/>
            <person name="Molinier V."/>
            <person name="Miyauchi S."/>
            <person name="Poulain J."/>
            <person name="Riccioni C."/>
            <person name="Rubini A."/>
            <person name="Sitrit Y."/>
            <person name="Splivallo R."/>
            <person name="Traeger S."/>
            <person name="Wang M."/>
            <person name="Zifcakova L."/>
            <person name="Wipf D."/>
            <person name="Zambonelli A."/>
            <person name="Paolocci F."/>
            <person name="Nowrousian M."/>
            <person name="Ottonello S."/>
            <person name="Baldrian P."/>
            <person name="Spatafora J.W."/>
            <person name="Henrissat B."/>
            <person name="Nagy L.G."/>
            <person name="Aury J.M."/>
            <person name="Wincker P."/>
            <person name="Grigoriev I.V."/>
            <person name="Bonfante P."/>
            <person name="Martin F.M."/>
        </authorList>
    </citation>
    <scope>NUCLEOTIDE SEQUENCE [LARGE SCALE GENOMIC DNA]</scope>
    <source>
        <strain evidence="2 3">ATCC MYA-4762</strain>
    </source>
</reference>
<feature type="region of interest" description="Disordered" evidence="1">
    <location>
        <begin position="100"/>
        <end position="150"/>
    </location>
</feature>
<organism evidence="2 3">
    <name type="scientific">Terfezia boudieri ATCC MYA-4762</name>
    <dbReference type="NCBI Taxonomy" id="1051890"/>
    <lineage>
        <taxon>Eukaryota</taxon>
        <taxon>Fungi</taxon>
        <taxon>Dikarya</taxon>
        <taxon>Ascomycota</taxon>
        <taxon>Pezizomycotina</taxon>
        <taxon>Pezizomycetes</taxon>
        <taxon>Pezizales</taxon>
        <taxon>Pezizaceae</taxon>
        <taxon>Terfezia</taxon>
    </lineage>
</organism>
<dbReference type="EMBL" id="ML121543">
    <property type="protein sequence ID" value="RPB24075.1"/>
    <property type="molecule type" value="Genomic_DNA"/>
</dbReference>
<evidence type="ECO:0000313" key="2">
    <source>
        <dbReference type="EMBL" id="RPB24075.1"/>
    </source>
</evidence>
<dbReference type="InParanoid" id="A0A3N4M195"/>
<sequence>MTAQNSDFDVDESTRFRNLSRSPRPYRRTQSPHTEPEPVGIRRWSIREMAAEAEGTQLVGGGSDKRTISWVTPSPPSQTPIFTPSSTALSLRSPGAVAWAMRNQGPSLGSESGTEADDELPKKLPAPPRKNRNKGLGGWSRRRGKEEEKKDCIREKICGDCVDGGCSRDLPSGEEKGWRRGEELGGGLWGVWDR</sequence>
<accession>A0A3N4M195</accession>
<evidence type="ECO:0000256" key="1">
    <source>
        <dbReference type="SAM" id="MobiDB-lite"/>
    </source>
</evidence>
<protein>
    <submittedName>
        <fullName evidence="2">Uncharacterized protein</fullName>
    </submittedName>
</protein>
<feature type="region of interest" description="Disordered" evidence="1">
    <location>
        <begin position="169"/>
        <end position="194"/>
    </location>
</feature>
<feature type="compositionally biased region" description="Polar residues" evidence="1">
    <location>
        <begin position="79"/>
        <end position="88"/>
    </location>
</feature>
<proteinExistence type="predicted"/>